<dbReference type="GO" id="GO:0035600">
    <property type="term" value="P:tRNA methylthiolation"/>
    <property type="evidence" value="ECO:0007669"/>
    <property type="project" value="UniProtKB-ARBA"/>
</dbReference>
<dbReference type="InterPro" id="IPR012340">
    <property type="entry name" value="NA-bd_OB-fold"/>
</dbReference>
<reference evidence="12 13" key="1">
    <citation type="submission" date="2018-10" db="EMBL/GenBank/DDBJ databases">
        <title>Anaerotruncus faecis sp. nov., isolated from human feces.</title>
        <authorList>
            <person name="Wang Y.-J."/>
        </authorList>
    </citation>
    <scope>NUCLEOTIDE SEQUENCE [LARGE SCALE GENOMIC DNA]</scope>
    <source>
        <strain evidence="12 13">22A2-44</strain>
    </source>
</reference>
<dbReference type="InterPro" id="IPR006638">
    <property type="entry name" value="Elp3/MiaA/NifB-like_rSAM"/>
</dbReference>
<feature type="domain" description="TRAM" evidence="9">
    <location>
        <begin position="374"/>
        <end position="440"/>
    </location>
</feature>
<evidence type="ECO:0000256" key="4">
    <source>
        <dbReference type="ARBA" id="ARBA00022691"/>
    </source>
</evidence>
<dbReference type="PANTHER" id="PTHR43837">
    <property type="entry name" value="RIBOSOMAL PROTEIN S12 METHYLTHIOTRANSFERASE RIMO"/>
    <property type="match status" value="1"/>
</dbReference>
<dbReference type="PROSITE" id="PS51918">
    <property type="entry name" value="RADICAL_SAM"/>
    <property type="match status" value="1"/>
</dbReference>
<sequence length="440" mass="49399">MAVKVGMVSLGCSKNQVDAELMLALIVQGGYELCADAQACDVVIINTCGFIEDAKRESIETILEFAQMKEAGKIKAVVVTGCLAERYREQVAMEIPEADVVLGIGRNAEIIRAIEDALAGKRTVAFGEKDALPLEGERILANEPFYAYLKVADGCDNRCSYCAIPLIRGDFRSRPMEKIVEEAKRLAARGVTELNVVAQDTTRYGEDLYGRLALPELLEELCKIDGVRWVRILYCYPDRITDRLLDVMAREEKIVKYMDVPIQHVSGRILKLMNRRGGAESLAALMEKIRLKVPGVVLRTTLITGFPTETEEEFTELCEFIRAVRFERLGCFAYSAEEDTPAGEMDGQIDEEVKRRRAQVVMEQQYDIMEEVNRAQLGKTLTVAVEGREGKLWYGRSYMDAPDIDTKVFFTSGRKHLPGDYVEVMIDGVEQYDLKGRALD</sequence>
<dbReference type="GO" id="GO:0035599">
    <property type="term" value="F:aspartic acid methylthiotransferase activity"/>
    <property type="evidence" value="ECO:0007669"/>
    <property type="project" value="TreeGrafter"/>
</dbReference>
<feature type="binding site" evidence="8">
    <location>
        <position position="162"/>
    </location>
    <ligand>
        <name>[4Fe-4S] cluster</name>
        <dbReference type="ChEBI" id="CHEBI:49883"/>
        <label>2</label>
        <note>4Fe-4S-S-AdoMet</note>
    </ligand>
</feature>
<dbReference type="PROSITE" id="PS01278">
    <property type="entry name" value="MTTASE_RADICAL"/>
    <property type="match status" value="1"/>
</dbReference>
<dbReference type="SFLD" id="SFLDS00029">
    <property type="entry name" value="Radical_SAM"/>
    <property type="match status" value="1"/>
</dbReference>
<keyword evidence="4 8" id="KW-0949">S-adenosyl-L-methionine</keyword>
<dbReference type="Proteomes" id="UP000276301">
    <property type="component" value="Unassembled WGS sequence"/>
</dbReference>
<dbReference type="InterPro" id="IPR007197">
    <property type="entry name" value="rSAM"/>
</dbReference>
<dbReference type="InterPro" id="IPR038135">
    <property type="entry name" value="Methylthiotransferase_N_sf"/>
</dbReference>
<dbReference type="SFLD" id="SFLDG01061">
    <property type="entry name" value="methylthiotransferase"/>
    <property type="match status" value="1"/>
</dbReference>
<dbReference type="GO" id="GO:0005840">
    <property type="term" value="C:ribosome"/>
    <property type="evidence" value="ECO:0007669"/>
    <property type="project" value="UniProtKB-KW"/>
</dbReference>
<keyword evidence="7 8" id="KW-0411">Iron-sulfur</keyword>
<dbReference type="Gene3D" id="2.40.50.140">
    <property type="entry name" value="Nucleic acid-binding proteins"/>
    <property type="match status" value="1"/>
</dbReference>
<comment type="cofactor">
    <cofactor evidence="8">
        <name>[4Fe-4S] cluster</name>
        <dbReference type="ChEBI" id="CHEBI:49883"/>
    </cofactor>
    <text evidence="8">Binds 2 [4Fe-4S] clusters. One cluster is coordinated with 3 cysteines and an exchangeable S-adenosyl-L-methionine.</text>
</comment>
<dbReference type="SUPFAM" id="SSF102114">
    <property type="entry name" value="Radical SAM enzymes"/>
    <property type="match status" value="1"/>
</dbReference>
<dbReference type="PROSITE" id="PS51449">
    <property type="entry name" value="MTTASE_N"/>
    <property type="match status" value="1"/>
</dbReference>
<proteinExistence type="inferred from homology"/>
<evidence type="ECO:0000256" key="5">
    <source>
        <dbReference type="ARBA" id="ARBA00022723"/>
    </source>
</evidence>
<organism evidence="12 13">
    <name type="scientific">Anaerotruncus massiliensis</name>
    <name type="common">ex Liu et al. 2021</name>
    <dbReference type="NCBI Taxonomy" id="2321404"/>
    <lineage>
        <taxon>Bacteria</taxon>
        <taxon>Bacillati</taxon>
        <taxon>Bacillota</taxon>
        <taxon>Clostridia</taxon>
        <taxon>Eubacteriales</taxon>
        <taxon>Oscillospiraceae</taxon>
        <taxon>Anaerotruncus</taxon>
    </lineage>
</organism>
<feature type="binding site" evidence="8">
    <location>
        <position position="48"/>
    </location>
    <ligand>
        <name>[4Fe-4S] cluster</name>
        <dbReference type="ChEBI" id="CHEBI:49883"/>
        <label>1</label>
    </ligand>
</feature>
<keyword evidence="12" id="KW-0687">Ribonucleoprotein</keyword>
<dbReference type="GO" id="GO:0103039">
    <property type="term" value="F:protein methylthiotransferase activity"/>
    <property type="evidence" value="ECO:0007669"/>
    <property type="project" value="UniProtKB-EC"/>
</dbReference>
<accession>A0A498CMS4</accession>
<evidence type="ECO:0000313" key="13">
    <source>
        <dbReference type="Proteomes" id="UP000276301"/>
    </source>
</evidence>
<dbReference type="InterPro" id="IPR005839">
    <property type="entry name" value="Methylthiotransferase"/>
</dbReference>
<comment type="function">
    <text evidence="8">Catalyzes the methylthiolation of an aspartic acid residue of ribosomal protein uS12.</text>
</comment>
<keyword evidence="1 8" id="KW-0004">4Fe-4S</keyword>
<keyword evidence="5 8" id="KW-0479">Metal-binding</keyword>
<keyword evidence="3 8" id="KW-0808">Transferase</keyword>
<keyword evidence="6 8" id="KW-0408">Iron</keyword>
<dbReference type="FunFam" id="3.80.30.20:FF:000001">
    <property type="entry name" value="tRNA-2-methylthio-N(6)-dimethylallyladenosine synthase 2"/>
    <property type="match status" value="1"/>
</dbReference>
<keyword evidence="12" id="KW-0689">Ribosomal protein</keyword>
<comment type="caution">
    <text evidence="12">The sequence shown here is derived from an EMBL/GenBank/DDBJ whole genome shotgun (WGS) entry which is preliminary data.</text>
</comment>
<dbReference type="RefSeq" id="WP_101552391.1">
    <property type="nucleotide sequence ID" value="NZ_DBFBJK010000143.1"/>
</dbReference>
<dbReference type="PROSITE" id="PS50926">
    <property type="entry name" value="TRAM"/>
    <property type="match status" value="1"/>
</dbReference>
<evidence type="ECO:0000256" key="8">
    <source>
        <dbReference type="HAMAP-Rule" id="MF_01865"/>
    </source>
</evidence>
<comment type="subcellular location">
    <subcellularLocation>
        <location evidence="8">Cytoplasm</location>
    </subcellularLocation>
</comment>
<comment type="similarity">
    <text evidence="8">Belongs to the methylthiotransferase family. RimO subfamily.</text>
</comment>
<gene>
    <name evidence="8 12" type="primary">rimO</name>
    <name evidence="12" type="ORF">D4A47_13840</name>
</gene>
<evidence type="ECO:0000259" key="9">
    <source>
        <dbReference type="PROSITE" id="PS50926"/>
    </source>
</evidence>
<feature type="binding site" evidence="8">
    <location>
        <position position="155"/>
    </location>
    <ligand>
        <name>[4Fe-4S] cluster</name>
        <dbReference type="ChEBI" id="CHEBI:49883"/>
        <label>2</label>
        <note>4Fe-4S-S-AdoMet</note>
    </ligand>
</feature>
<dbReference type="AlphaFoldDB" id="A0A498CMS4"/>
<evidence type="ECO:0000256" key="3">
    <source>
        <dbReference type="ARBA" id="ARBA00022679"/>
    </source>
</evidence>
<evidence type="ECO:0000313" key="12">
    <source>
        <dbReference type="EMBL" id="RLL06194.1"/>
    </source>
</evidence>
<name>A0A498CMS4_9FIRM</name>
<keyword evidence="13" id="KW-1185">Reference proteome</keyword>
<dbReference type="HAMAP" id="MF_01865">
    <property type="entry name" value="MTTase_RimO"/>
    <property type="match status" value="1"/>
</dbReference>
<feature type="domain" description="MTTase N-terminal" evidence="10">
    <location>
        <begin position="3"/>
        <end position="119"/>
    </location>
</feature>
<dbReference type="InterPro" id="IPR005840">
    <property type="entry name" value="Ribosomal_uS12_MeSTrfase_RimO"/>
</dbReference>
<dbReference type="GO" id="GO:0005829">
    <property type="term" value="C:cytosol"/>
    <property type="evidence" value="ECO:0007669"/>
    <property type="project" value="TreeGrafter"/>
</dbReference>
<comment type="catalytic activity">
    <reaction evidence="8">
        <text>L-aspartate(89)-[ribosomal protein uS12]-hydrogen + (sulfur carrier)-SH + AH2 + 2 S-adenosyl-L-methionine = 3-methylsulfanyl-L-aspartate(89)-[ribosomal protein uS12]-hydrogen + (sulfur carrier)-H + 5'-deoxyadenosine + L-methionine + A + S-adenosyl-L-homocysteine + 2 H(+)</text>
        <dbReference type="Rhea" id="RHEA:37087"/>
        <dbReference type="Rhea" id="RHEA-COMP:10460"/>
        <dbReference type="Rhea" id="RHEA-COMP:10461"/>
        <dbReference type="Rhea" id="RHEA-COMP:14737"/>
        <dbReference type="Rhea" id="RHEA-COMP:14739"/>
        <dbReference type="ChEBI" id="CHEBI:13193"/>
        <dbReference type="ChEBI" id="CHEBI:15378"/>
        <dbReference type="ChEBI" id="CHEBI:17319"/>
        <dbReference type="ChEBI" id="CHEBI:17499"/>
        <dbReference type="ChEBI" id="CHEBI:29917"/>
        <dbReference type="ChEBI" id="CHEBI:29961"/>
        <dbReference type="ChEBI" id="CHEBI:57844"/>
        <dbReference type="ChEBI" id="CHEBI:57856"/>
        <dbReference type="ChEBI" id="CHEBI:59789"/>
        <dbReference type="ChEBI" id="CHEBI:64428"/>
        <dbReference type="ChEBI" id="CHEBI:73599"/>
        <dbReference type="EC" id="2.8.4.4"/>
    </reaction>
</comment>
<dbReference type="GO" id="GO:0140101">
    <property type="term" value="F:catalytic activity, acting on a tRNA"/>
    <property type="evidence" value="ECO:0007669"/>
    <property type="project" value="UniProtKB-ARBA"/>
</dbReference>
<feature type="binding site" evidence="8">
    <location>
        <position position="82"/>
    </location>
    <ligand>
        <name>[4Fe-4S] cluster</name>
        <dbReference type="ChEBI" id="CHEBI:49883"/>
        <label>1</label>
    </ligand>
</feature>
<keyword evidence="2 8" id="KW-0963">Cytoplasm</keyword>
<evidence type="ECO:0000256" key="6">
    <source>
        <dbReference type="ARBA" id="ARBA00023004"/>
    </source>
</evidence>
<dbReference type="SMART" id="SM00729">
    <property type="entry name" value="Elp3"/>
    <property type="match status" value="1"/>
</dbReference>
<dbReference type="GO" id="GO:0051539">
    <property type="term" value="F:4 iron, 4 sulfur cluster binding"/>
    <property type="evidence" value="ECO:0007669"/>
    <property type="project" value="UniProtKB-UniRule"/>
</dbReference>
<evidence type="ECO:0000256" key="2">
    <source>
        <dbReference type="ARBA" id="ARBA00022490"/>
    </source>
</evidence>
<feature type="domain" description="Radical SAM core" evidence="11">
    <location>
        <begin position="141"/>
        <end position="371"/>
    </location>
</feature>
<dbReference type="PANTHER" id="PTHR43837:SF1">
    <property type="entry name" value="RIBOSOMAL PROTEIN US12 METHYLTHIOTRANSFERASE RIMO"/>
    <property type="match status" value="1"/>
</dbReference>
<dbReference type="Gene3D" id="3.80.30.20">
    <property type="entry name" value="tm_1862 like domain"/>
    <property type="match status" value="1"/>
</dbReference>
<dbReference type="NCBIfam" id="TIGR00089">
    <property type="entry name" value="MiaB/RimO family radical SAM methylthiotransferase"/>
    <property type="match status" value="1"/>
</dbReference>
<feature type="binding site" evidence="8">
    <location>
        <position position="159"/>
    </location>
    <ligand>
        <name>[4Fe-4S] cluster</name>
        <dbReference type="ChEBI" id="CHEBI:49883"/>
        <label>2</label>
        <note>4Fe-4S-S-AdoMet</note>
    </ligand>
</feature>
<dbReference type="InterPro" id="IPR002792">
    <property type="entry name" value="TRAM_dom"/>
</dbReference>
<feature type="binding site" evidence="8">
    <location>
        <position position="12"/>
    </location>
    <ligand>
        <name>[4Fe-4S] cluster</name>
        <dbReference type="ChEBI" id="CHEBI:49883"/>
        <label>1</label>
    </ligand>
</feature>
<evidence type="ECO:0000256" key="7">
    <source>
        <dbReference type="ARBA" id="ARBA00023014"/>
    </source>
</evidence>
<dbReference type="Pfam" id="PF04055">
    <property type="entry name" value="Radical_SAM"/>
    <property type="match status" value="1"/>
</dbReference>
<dbReference type="Gene3D" id="3.40.50.12160">
    <property type="entry name" value="Methylthiotransferase, N-terminal domain"/>
    <property type="match status" value="1"/>
</dbReference>
<dbReference type="Pfam" id="PF18693">
    <property type="entry name" value="TRAM_2"/>
    <property type="match status" value="1"/>
</dbReference>
<protein>
    <recommendedName>
        <fullName evidence="8">Ribosomal protein uS12 methylthiotransferase RimO</fullName>
        <shortName evidence="8">uS12 MTTase</shortName>
        <shortName evidence="8">uS12 methylthiotransferase</shortName>
        <ecNumber evidence="8">2.8.4.4</ecNumber>
    </recommendedName>
    <alternativeName>
        <fullName evidence="8">Ribosomal protein uS12 (aspartate-C(3))-methylthiotransferase</fullName>
    </alternativeName>
    <alternativeName>
        <fullName evidence="8">Ribosome maturation factor RimO</fullName>
    </alternativeName>
</protein>
<dbReference type="InterPro" id="IPR058240">
    <property type="entry name" value="rSAM_sf"/>
</dbReference>
<evidence type="ECO:0000259" key="10">
    <source>
        <dbReference type="PROSITE" id="PS51449"/>
    </source>
</evidence>
<dbReference type="NCBIfam" id="TIGR01125">
    <property type="entry name" value="30S ribosomal protein S12 methylthiotransferase RimO"/>
    <property type="match status" value="1"/>
</dbReference>
<dbReference type="SFLD" id="SFLDF00274">
    <property type="entry name" value="ribosomal_protein_S12_methylth"/>
    <property type="match status" value="1"/>
</dbReference>
<dbReference type="CDD" id="cd01335">
    <property type="entry name" value="Radical_SAM"/>
    <property type="match status" value="1"/>
</dbReference>
<dbReference type="InterPro" id="IPR020612">
    <property type="entry name" value="Methylthiotransferase_CS"/>
</dbReference>
<dbReference type="EMBL" id="RCHT01000062">
    <property type="protein sequence ID" value="RLL06194.1"/>
    <property type="molecule type" value="Genomic_DNA"/>
</dbReference>
<dbReference type="Pfam" id="PF00919">
    <property type="entry name" value="UPF0004"/>
    <property type="match status" value="1"/>
</dbReference>
<dbReference type="EC" id="2.8.4.4" evidence="8"/>
<dbReference type="InterPro" id="IPR013848">
    <property type="entry name" value="Methylthiotransferase_N"/>
</dbReference>
<dbReference type="GO" id="GO:0046872">
    <property type="term" value="F:metal ion binding"/>
    <property type="evidence" value="ECO:0007669"/>
    <property type="project" value="UniProtKB-KW"/>
</dbReference>
<dbReference type="SFLD" id="SFLDG01082">
    <property type="entry name" value="B12-binding_domain_containing"/>
    <property type="match status" value="1"/>
</dbReference>
<dbReference type="InterPro" id="IPR023404">
    <property type="entry name" value="rSAM_horseshoe"/>
</dbReference>
<evidence type="ECO:0000259" key="11">
    <source>
        <dbReference type="PROSITE" id="PS51918"/>
    </source>
</evidence>
<evidence type="ECO:0000256" key="1">
    <source>
        <dbReference type="ARBA" id="ARBA00022485"/>
    </source>
</evidence>